<dbReference type="PROSITE" id="PS00028">
    <property type="entry name" value="ZINC_FINGER_C2H2_1"/>
    <property type="match status" value="1"/>
</dbReference>
<evidence type="ECO:0000256" key="2">
    <source>
        <dbReference type="SAM" id="MobiDB-lite"/>
    </source>
</evidence>
<accession>A0A9P1FE16</accession>
<reference evidence="4" key="1">
    <citation type="submission" date="2022-10" db="EMBL/GenBank/DDBJ databases">
        <authorList>
            <person name="Chen Y."/>
            <person name="Dougan E. K."/>
            <person name="Chan C."/>
            <person name="Rhodes N."/>
            <person name="Thang M."/>
        </authorList>
    </citation>
    <scope>NUCLEOTIDE SEQUENCE</scope>
</reference>
<dbReference type="PROSITE" id="PS50157">
    <property type="entry name" value="ZINC_FINGER_C2H2_2"/>
    <property type="match status" value="1"/>
</dbReference>
<dbReference type="EMBL" id="CAMXCT010000078">
    <property type="protein sequence ID" value="CAI3973474.1"/>
    <property type="molecule type" value="Genomic_DNA"/>
</dbReference>
<dbReference type="Gene3D" id="3.30.160.60">
    <property type="entry name" value="Classic Zinc Finger"/>
    <property type="match status" value="1"/>
</dbReference>
<evidence type="ECO:0000313" key="4">
    <source>
        <dbReference type="EMBL" id="CAI3973474.1"/>
    </source>
</evidence>
<dbReference type="AlphaFoldDB" id="A0A9P1FE16"/>
<dbReference type="Proteomes" id="UP001152797">
    <property type="component" value="Unassembled WGS sequence"/>
</dbReference>
<feature type="domain" description="C2H2-type" evidence="3">
    <location>
        <begin position="792"/>
        <end position="815"/>
    </location>
</feature>
<sequence length="1124" mass="128578">MSDTTWALVGDKRKWRQTLREAAALQRATLLQAFFVAWKQLREHPDDRALPELMAPFNGLLMEQDRIIAKALAEFRLLGRLVTKHSRQDDIRFFQTVMEEGSHYLSPHQSRDLWKVIKRALPKYRQRRVAVDPLRMMALEDEWNPHFEALEAGCIVETERLLAEVACPLQQVDEHNAPTIADLPTLFELEHTLRANRTGRATGHDPLSSALFHNHAAALAEHAFPLMMKMWIWGEEPIQYKGGPMALIPKVPQPVEVKHYRGILLLPTLAKSFHALLRKKVIQLLDHRRLPGQLGGFAGQEVLFGSQVLRVLGRTALAKGLSIGVLFVDLSTAFHCLIREMVVGIADHHKLQYVFDALQWTEDSSSRLRFGQAIPCLLEQLGAPAYLVRLLQNIHDSTWTTINGKEFIRTHRGTRPGSPLADVIFHYIMFDFSIALRDFLQVNGYVEKFDRHLSMDVDMIIWSDDLAVPIIEEHAADLIPSLLHLLDFVRTQFAQRGFKINLNKGKTGIVATFSGNGAAPARRQFQLIPQPGTSFEFSDGTEQFVHITPAYRHLGTLYTSDQNLDTEISHRIGIARSAFEQLRRRLMANEHLPLKIRLQLFSSLILSKLYFAAGSWHTPTGRQLERIRNAVGRMIKAIVGPSQRTKSMARTLAQMGILDPRVRLAVERLLYAQRLFHHGPAFLQLMTHAEAAQHSFSWMTGLQHDLRWLYGVEAVADPGLLATDLTELIEIWQQDAGRWRARVRRASQRHLFQDLMIHEVQQWHADIFHLLRHNAFTFDPAPALLHLQERLYQCPDCERSFTTPQGVHTHRRKKHGVFCQEDNLLDSATCPACLTYMWSTQRLQQHLSYMPRNGTPNPCFAYLQQIGYMVSYSAEHIPKVMHGQSRLDALPASGPFGCGPTASERYLAGLRTAKLRLEAEIHNYVQPADSEGAGERLGDILTAATYRWFADFRLANFDFAAVERPQDRWIDVLCKLPSDFESWVARVFILWGRHVLPDIIDSLVDGEAEFYLDEEYAELAAEFDEFWHEAHLRRIERQIAAAEQAQPAPLPHRPVRPPQKDGKPRTIPQLEVPRLFTEQEKWQADLKRVQWQDMPQDPLTPLYMCIAASLGNMDQRSSSQLCCY</sequence>
<comment type="caution">
    <text evidence="4">The sequence shown here is derived from an EMBL/GenBank/DDBJ whole genome shotgun (WGS) entry which is preliminary data.</text>
</comment>
<name>A0A9P1FE16_9DINO</name>
<dbReference type="PANTHER" id="PTHR47027">
    <property type="entry name" value="REVERSE TRANSCRIPTASE DOMAIN-CONTAINING PROTEIN"/>
    <property type="match status" value="1"/>
</dbReference>
<dbReference type="EMBL" id="CAMXCT030000078">
    <property type="protein sequence ID" value="CAL4760786.1"/>
    <property type="molecule type" value="Genomic_DNA"/>
</dbReference>
<dbReference type="SMART" id="SM00355">
    <property type="entry name" value="ZnF_C2H2"/>
    <property type="match status" value="1"/>
</dbReference>
<proteinExistence type="predicted"/>
<feature type="region of interest" description="Disordered" evidence="2">
    <location>
        <begin position="1043"/>
        <end position="1069"/>
    </location>
</feature>
<dbReference type="EMBL" id="CAMXCT020000078">
    <property type="protein sequence ID" value="CAL1126849.1"/>
    <property type="molecule type" value="Genomic_DNA"/>
</dbReference>
<protein>
    <submittedName>
        <fullName evidence="5">LINE-1 retrotransposable element ORF2 protein (ORF2p) (Long interspersed element-1) (L1) (Retrovirus-related Pol polyprotein LINE-1)</fullName>
    </submittedName>
</protein>
<evidence type="ECO:0000313" key="6">
    <source>
        <dbReference type="Proteomes" id="UP001152797"/>
    </source>
</evidence>
<keyword evidence="1" id="KW-0862">Zinc</keyword>
<dbReference type="GO" id="GO:0008270">
    <property type="term" value="F:zinc ion binding"/>
    <property type="evidence" value="ECO:0007669"/>
    <property type="project" value="UniProtKB-KW"/>
</dbReference>
<dbReference type="OrthoDB" id="8922241at2759"/>
<reference evidence="5 6" key="2">
    <citation type="submission" date="2024-05" db="EMBL/GenBank/DDBJ databases">
        <authorList>
            <person name="Chen Y."/>
            <person name="Shah S."/>
            <person name="Dougan E. K."/>
            <person name="Thang M."/>
            <person name="Chan C."/>
        </authorList>
    </citation>
    <scope>NUCLEOTIDE SEQUENCE [LARGE SCALE GENOMIC DNA]</scope>
</reference>
<keyword evidence="1" id="KW-0863">Zinc-finger</keyword>
<keyword evidence="6" id="KW-1185">Reference proteome</keyword>
<keyword evidence="1" id="KW-0479">Metal-binding</keyword>
<evidence type="ECO:0000259" key="3">
    <source>
        <dbReference type="PROSITE" id="PS50157"/>
    </source>
</evidence>
<evidence type="ECO:0000256" key="1">
    <source>
        <dbReference type="PROSITE-ProRule" id="PRU00042"/>
    </source>
</evidence>
<organism evidence="4">
    <name type="scientific">Cladocopium goreaui</name>
    <dbReference type="NCBI Taxonomy" id="2562237"/>
    <lineage>
        <taxon>Eukaryota</taxon>
        <taxon>Sar</taxon>
        <taxon>Alveolata</taxon>
        <taxon>Dinophyceae</taxon>
        <taxon>Suessiales</taxon>
        <taxon>Symbiodiniaceae</taxon>
        <taxon>Cladocopium</taxon>
    </lineage>
</organism>
<dbReference type="PANTHER" id="PTHR47027:SF20">
    <property type="entry name" value="REVERSE TRANSCRIPTASE-LIKE PROTEIN WITH RNA-DIRECTED DNA POLYMERASE DOMAIN"/>
    <property type="match status" value="1"/>
</dbReference>
<dbReference type="InterPro" id="IPR013087">
    <property type="entry name" value="Znf_C2H2_type"/>
</dbReference>
<gene>
    <name evidence="4" type="ORF">C1SCF055_LOCUS1979</name>
</gene>
<evidence type="ECO:0000313" key="5">
    <source>
        <dbReference type="EMBL" id="CAL4760786.1"/>
    </source>
</evidence>